<feature type="transmembrane region" description="Helical" evidence="1">
    <location>
        <begin position="64"/>
        <end position="85"/>
    </location>
</feature>
<evidence type="ECO:0000256" key="2">
    <source>
        <dbReference type="SAM" id="SignalP"/>
    </source>
</evidence>
<feature type="transmembrane region" description="Helical" evidence="1">
    <location>
        <begin position="33"/>
        <end position="57"/>
    </location>
</feature>
<evidence type="ECO:0000313" key="3">
    <source>
        <dbReference type="EMBL" id="REG86970.1"/>
    </source>
</evidence>
<keyword evidence="1" id="KW-0812">Transmembrane</keyword>
<dbReference type="RefSeq" id="WP_115896198.1">
    <property type="nucleotide sequence ID" value="NZ_QUNG01000001.1"/>
</dbReference>
<keyword evidence="1" id="KW-1133">Transmembrane helix</keyword>
<evidence type="ECO:0000313" key="4">
    <source>
        <dbReference type="Proteomes" id="UP000256542"/>
    </source>
</evidence>
<feature type="transmembrane region" description="Helical" evidence="1">
    <location>
        <begin position="115"/>
        <end position="134"/>
    </location>
</feature>
<dbReference type="OrthoDB" id="9808192at2"/>
<dbReference type="Proteomes" id="UP000256542">
    <property type="component" value="Unassembled WGS sequence"/>
</dbReference>
<dbReference type="InterPro" id="IPR007038">
    <property type="entry name" value="HupE_UreJ"/>
</dbReference>
<reference evidence="3 4" key="1">
    <citation type="submission" date="2018-08" db="EMBL/GenBank/DDBJ databases">
        <title>Genomic Encyclopedia of Type Strains, Phase III (KMG-III): the genomes of soil and plant-associated and newly described type strains.</title>
        <authorList>
            <person name="Whitman W."/>
        </authorList>
    </citation>
    <scope>NUCLEOTIDE SEQUENCE [LARGE SCALE GENOMIC DNA]</scope>
    <source>
        <strain evidence="3 4">CECT 7375</strain>
    </source>
</reference>
<keyword evidence="1" id="KW-0472">Membrane</keyword>
<keyword evidence="4" id="KW-1185">Reference proteome</keyword>
<proteinExistence type="predicted"/>
<gene>
    <name evidence="3" type="ORF">DFP81_101540</name>
</gene>
<protein>
    <submittedName>
        <fullName evidence="3">Urease accessory protein</fullName>
    </submittedName>
</protein>
<accession>A0A3E0DU55</accession>
<feature type="transmembrane region" description="Helical" evidence="1">
    <location>
        <begin position="91"/>
        <end position="108"/>
    </location>
</feature>
<comment type="caution">
    <text evidence="3">The sequence shown here is derived from an EMBL/GenBank/DDBJ whole genome shotgun (WGS) entry which is preliminary data.</text>
</comment>
<dbReference type="AlphaFoldDB" id="A0A3E0DU55"/>
<dbReference type="Pfam" id="PF04955">
    <property type="entry name" value="HupE_UreJ"/>
    <property type="match status" value="1"/>
</dbReference>
<dbReference type="EMBL" id="QUNG01000001">
    <property type="protein sequence ID" value="REG86970.1"/>
    <property type="molecule type" value="Genomic_DNA"/>
</dbReference>
<organism evidence="3 4">
    <name type="scientific">Marinomonas pollencensis</name>
    <dbReference type="NCBI Taxonomy" id="491954"/>
    <lineage>
        <taxon>Bacteria</taxon>
        <taxon>Pseudomonadati</taxon>
        <taxon>Pseudomonadota</taxon>
        <taxon>Gammaproteobacteria</taxon>
        <taxon>Oceanospirillales</taxon>
        <taxon>Oceanospirillaceae</taxon>
        <taxon>Marinomonas</taxon>
    </lineage>
</organism>
<feature type="signal peptide" evidence="2">
    <location>
        <begin position="1"/>
        <end position="23"/>
    </location>
</feature>
<dbReference type="PIRSF" id="PIRSF016919">
    <property type="entry name" value="HupE_UreJ"/>
    <property type="match status" value="1"/>
</dbReference>
<feature type="transmembrane region" description="Helical" evidence="1">
    <location>
        <begin position="176"/>
        <end position="193"/>
    </location>
</feature>
<feature type="chain" id="PRO_5017613931" evidence="2">
    <location>
        <begin position="24"/>
        <end position="194"/>
    </location>
</feature>
<name>A0A3E0DU55_9GAMM</name>
<feature type="transmembrane region" description="Helical" evidence="1">
    <location>
        <begin position="146"/>
        <end position="164"/>
    </location>
</feature>
<evidence type="ECO:0000256" key="1">
    <source>
        <dbReference type="SAM" id="Phobius"/>
    </source>
</evidence>
<sequence>MRLNTLKVGLATLIAALPTLALAHPGHEHTTSFFSGFMHPMGGLDHLLAMIAVGLWAASMGGKALWAVPAAFVGTMILGAALGMAGLQVPFVEQGIVMSVILMGALLVGSARFSVSTCAGIAALFAFFHGAAHGMEMPLNAHGAEYALGFAGATALLHLVGMGLGKTVSRIQAPIVTRIAGGAIAAAGVMMAVA</sequence>
<keyword evidence="2" id="KW-0732">Signal</keyword>